<protein>
    <submittedName>
        <fullName evidence="2">Uncharacterized protein</fullName>
    </submittedName>
</protein>
<dbReference type="Proteomes" id="UP000257109">
    <property type="component" value="Unassembled WGS sequence"/>
</dbReference>
<proteinExistence type="predicted"/>
<feature type="non-terminal residue" evidence="2">
    <location>
        <position position="1"/>
    </location>
</feature>
<dbReference type="OrthoDB" id="1432961at2759"/>
<evidence type="ECO:0000313" key="2">
    <source>
        <dbReference type="EMBL" id="RDY00953.1"/>
    </source>
</evidence>
<gene>
    <name evidence="2" type="ORF">CR513_15801</name>
</gene>
<dbReference type="Gene3D" id="1.10.510.10">
    <property type="entry name" value="Transferase(Phosphotransferase) domain 1"/>
    <property type="match status" value="1"/>
</dbReference>
<feature type="chain" id="PRO_5016894377" evidence="1">
    <location>
        <begin position="28"/>
        <end position="115"/>
    </location>
</feature>
<feature type="signal peptide" evidence="1">
    <location>
        <begin position="1"/>
        <end position="27"/>
    </location>
</feature>
<dbReference type="InterPro" id="IPR011009">
    <property type="entry name" value="Kinase-like_dom_sf"/>
</dbReference>
<dbReference type="AlphaFoldDB" id="A0A371HDS8"/>
<name>A0A371HDS8_MUCPR</name>
<dbReference type="SUPFAM" id="SSF56112">
    <property type="entry name" value="Protein kinase-like (PK-like)"/>
    <property type="match status" value="1"/>
</dbReference>
<organism evidence="2 3">
    <name type="scientific">Mucuna pruriens</name>
    <name type="common">Velvet bean</name>
    <name type="synonym">Dolichos pruriens</name>
    <dbReference type="NCBI Taxonomy" id="157652"/>
    <lineage>
        <taxon>Eukaryota</taxon>
        <taxon>Viridiplantae</taxon>
        <taxon>Streptophyta</taxon>
        <taxon>Embryophyta</taxon>
        <taxon>Tracheophyta</taxon>
        <taxon>Spermatophyta</taxon>
        <taxon>Magnoliopsida</taxon>
        <taxon>eudicotyledons</taxon>
        <taxon>Gunneridae</taxon>
        <taxon>Pentapetalae</taxon>
        <taxon>rosids</taxon>
        <taxon>fabids</taxon>
        <taxon>Fabales</taxon>
        <taxon>Fabaceae</taxon>
        <taxon>Papilionoideae</taxon>
        <taxon>50 kb inversion clade</taxon>
        <taxon>NPAAA clade</taxon>
        <taxon>indigoferoid/millettioid clade</taxon>
        <taxon>Phaseoleae</taxon>
        <taxon>Mucuna</taxon>
    </lineage>
</organism>
<keyword evidence="3" id="KW-1185">Reference proteome</keyword>
<dbReference type="STRING" id="157652.A0A371HDS8"/>
<sequence length="115" mass="13341">MHWSMPSMINKWDVFSFGLVLLQVVWGRNYSTIPTERELLEKPVEEKIDFSIKGNISPECWQVFIDISVRCLNLEPTMSEVESNTNPTHNTVILKKCRYKEIVIDIVTIAVVMLL</sequence>
<accession>A0A371HDS8</accession>
<evidence type="ECO:0000313" key="3">
    <source>
        <dbReference type="Proteomes" id="UP000257109"/>
    </source>
</evidence>
<comment type="caution">
    <text evidence="2">The sequence shown here is derived from an EMBL/GenBank/DDBJ whole genome shotgun (WGS) entry which is preliminary data.</text>
</comment>
<keyword evidence="1" id="KW-0732">Signal</keyword>
<evidence type="ECO:0000256" key="1">
    <source>
        <dbReference type="SAM" id="SignalP"/>
    </source>
</evidence>
<reference evidence="2" key="1">
    <citation type="submission" date="2018-05" db="EMBL/GenBank/DDBJ databases">
        <title>Draft genome of Mucuna pruriens seed.</title>
        <authorList>
            <person name="Nnadi N.E."/>
            <person name="Vos R."/>
            <person name="Hasami M.H."/>
            <person name="Devisetty U.K."/>
            <person name="Aguiy J.C."/>
        </authorList>
    </citation>
    <scope>NUCLEOTIDE SEQUENCE [LARGE SCALE GENOMIC DNA]</scope>
    <source>
        <strain evidence="2">JCA_2017</strain>
    </source>
</reference>
<dbReference type="EMBL" id="QJKJ01002873">
    <property type="protein sequence ID" value="RDY00953.1"/>
    <property type="molecule type" value="Genomic_DNA"/>
</dbReference>